<dbReference type="Proteomes" id="UP001236014">
    <property type="component" value="Chromosome"/>
</dbReference>
<dbReference type="KEGG" id="acab:QRX50_20040"/>
<sequence length="372" mass="40028">MVTETLKNATDKATDTAGNTAGTATSTASKATGGDTSELTDALRGLGQAAMTRATGALTKKMSSTAGRLSDFAGGDGGGLLAAVTGSKGSIKGQAMMGAVKGGLSGIAQKAKNAFGGGGGGGGGGKGAKIKLTNIVEEIDIGAPINLVYDQWTRFTDFPAFMKKVSNVEQVSDEKTEWKAQVFWSHRTWEASILEQVPFERIVWRSKGAKGHVDGAVTFHELTPDLTKVVLVLAYHPQGLFERTGNIWRAQGRRARLELKHFRRQVMMEDLLNPDDIEGWHGEIHDGQVVERQDEDTDRDDSANTEAEQDEESADTGSEEDEAAESEDEPDEEEESEEEPEEEEPEEAEDTDEAAEEERPRRGRARAGAGRS</sequence>
<feature type="region of interest" description="Disordered" evidence="1">
    <location>
        <begin position="288"/>
        <end position="372"/>
    </location>
</feature>
<feature type="domain" description="Coenzyme Q-binding protein COQ10 START" evidence="2">
    <location>
        <begin position="141"/>
        <end position="261"/>
    </location>
</feature>
<dbReference type="PANTHER" id="PTHR33824">
    <property type="entry name" value="POLYKETIDE CYCLASE/DEHYDRASE AND LIPID TRANSPORT SUPERFAMILY PROTEIN"/>
    <property type="match status" value="1"/>
</dbReference>
<dbReference type="EMBL" id="CP127294">
    <property type="protein sequence ID" value="WIX82896.1"/>
    <property type="molecule type" value="Genomic_DNA"/>
</dbReference>
<proteinExistence type="predicted"/>
<evidence type="ECO:0000313" key="4">
    <source>
        <dbReference type="Proteomes" id="UP001236014"/>
    </source>
</evidence>
<gene>
    <name evidence="3" type="ORF">QRX50_20040</name>
</gene>
<dbReference type="InterPro" id="IPR023393">
    <property type="entry name" value="START-like_dom_sf"/>
</dbReference>
<dbReference type="PANTHER" id="PTHR33824:SF7">
    <property type="entry name" value="POLYKETIDE CYCLASE_DEHYDRASE AND LIPID TRANSPORT SUPERFAMILY PROTEIN"/>
    <property type="match status" value="1"/>
</dbReference>
<feature type="region of interest" description="Disordered" evidence="1">
    <location>
        <begin position="1"/>
        <end position="39"/>
    </location>
</feature>
<evidence type="ECO:0000313" key="3">
    <source>
        <dbReference type="EMBL" id="WIX82896.1"/>
    </source>
</evidence>
<reference evidence="3 4" key="1">
    <citation type="submission" date="2023-06" db="EMBL/GenBank/DDBJ databases">
        <authorList>
            <person name="Oyuntsetseg B."/>
            <person name="Kim S.B."/>
        </authorList>
    </citation>
    <scope>NUCLEOTIDE SEQUENCE [LARGE SCALE GENOMIC DNA]</scope>
    <source>
        <strain evidence="3 4">2-15</strain>
    </source>
</reference>
<dbReference type="AlphaFoldDB" id="A0A9Y2IPQ3"/>
<dbReference type="Gene3D" id="3.30.530.20">
    <property type="match status" value="1"/>
</dbReference>
<protein>
    <submittedName>
        <fullName evidence="3">SRPBCC family protein</fullName>
    </submittedName>
</protein>
<dbReference type="RefSeq" id="WP_285973459.1">
    <property type="nucleotide sequence ID" value="NZ_CP127294.1"/>
</dbReference>
<dbReference type="InterPro" id="IPR005031">
    <property type="entry name" value="COQ10_START"/>
</dbReference>
<feature type="compositionally biased region" description="Low complexity" evidence="1">
    <location>
        <begin position="15"/>
        <end position="37"/>
    </location>
</feature>
<organism evidence="3 4">
    <name type="scientific">Amycolatopsis carbonis</name>
    <dbReference type="NCBI Taxonomy" id="715471"/>
    <lineage>
        <taxon>Bacteria</taxon>
        <taxon>Bacillati</taxon>
        <taxon>Actinomycetota</taxon>
        <taxon>Actinomycetes</taxon>
        <taxon>Pseudonocardiales</taxon>
        <taxon>Pseudonocardiaceae</taxon>
        <taxon>Amycolatopsis</taxon>
    </lineage>
</organism>
<feature type="compositionally biased region" description="Acidic residues" evidence="1">
    <location>
        <begin position="307"/>
        <end position="356"/>
    </location>
</feature>
<dbReference type="Pfam" id="PF03364">
    <property type="entry name" value="Polyketide_cyc"/>
    <property type="match status" value="1"/>
</dbReference>
<evidence type="ECO:0000259" key="2">
    <source>
        <dbReference type="Pfam" id="PF03364"/>
    </source>
</evidence>
<evidence type="ECO:0000256" key="1">
    <source>
        <dbReference type="SAM" id="MobiDB-lite"/>
    </source>
</evidence>
<dbReference type="SUPFAM" id="SSF55961">
    <property type="entry name" value="Bet v1-like"/>
    <property type="match status" value="1"/>
</dbReference>
<name>A0A9Y2IPQ3_9PSEU</name>
<keyword evidence="4" id="KW-1185">Reference proteome</keyword>
<dbReference type="InterPro" id="IPR047137">
    <property type="entry name" value="ORF3"/>
</dbReference>
<accession>A0A9Y2IPQ3</accession>
<dbReference type="CDD" id="cd07817">
    <property type="entry name" value="SRPBCC_8"/>
    <property type="match status" value="1"/>
</dbReference>